<dbReference type="Proteomes" id="UP000777265">
    <property type="component" value="Unassembled WGS sequence"/>
</dbReference>
<dbReference type="CDD" id="cd01421">
    <property type="entry name" value="IMPCH"/>
    <property type="match status" value="1"/>
</dbReference>
<comment type="caution">
    <text evidence="6">The sequence shown here is derived from an EMBL/GenBank/DDBJ whole genome shotgun (WGS) entry which is preliminary data.</text>
</comment>
<dbReference type="InterPro" id="IPR036914">
    <property type="entry name" value="MGS-like_dom_sf"/>
</dbReference>
<dbReference type="GO" id="GO:0006189">
    <property type="term" value="P:'de novo' IMP biosynthetic process"/>
    <property type="evidence" value="ECO:0007669"/>
    <property type="project" value="TreeGrafter"/>
</dbReference>
<evidence type="ECO:0000256" key="3">
    <source>
        <dbReference type="ARBA" id="ARBA00022801"/>
    </source>
</evidence>
<dbReference type="GO" id="GO:0004643">
    <property type="term" value="F:phosphoribosylaminoimidazolecarboxamide formyltransferase activity"/>
    <property type="evidence" value="ECO:0007669"/>
    <property type="project" value="InterPro"/>
</dbReference>
<keyword evidence="3" id="KW-0378">Hydrolase</keyword>
<evidence type="ECO:0000259" key="5">
    <source>
        <dbReference type="PROSITE" id="PS51855"/>
    </source>
</evidence>
<dbReference type="InterPro" id="IPR011607">
    <property type="entry name" value="MGS-like_dom"/>
</dbReference>
<evidence type="ECO:0000256" key="2">
    <source>
        <dbReference type="ARBA" id="ARBA00022755"/>
    </source>
</evidence>
<reference evidence="6" key="1">
    <citation type="journal article" date="2020" name="Biotechnol. Biofuels">
        <title>New insights from the biogas microbiome by comprehensive genome-resolved metagenomics of nearly 1600 species originating from multiple anaerobic digesters.</title>
        <authorList>
            <person name="Campanaro S."/>
            <person name="Treu L."/>
            <person name="Rodriguez-R L.M."/>
            <person name="Kovalovszki A."/>
            <person name="Ziels R.M."/>
            <person name="Maus I."/>
            <person name="Zhu X."/>
            <person name="Kougias P.G."/>
            <person name="Basile A."/>
            <person name="Luo G."/>
            <person name="Schluter A."/>
            <person name="Konstantinidis K.T."/>
            <person name="Angelidaki I."/>
        </authorList>
    </citation>
    <scope>NUCLEOTIDE SEQUENCE</scope>
    <source>
        <strain evidence="6">AS06rmzACSIP_7</strain>
    </source>
</reference>
<reference evidence="6" key="2">
    <citation type="submission" date="2020-01" db="EMBL/GenBank/DDBJ databases">
        <authorList>
            <person name="Campanaro S."/>
        </authorList>
    </citation>
    <scope>NUCLEOTIDE SEQUENCE</scope>
    <source>
        <strain evidence="6">AS06rmzACSIP_7</strain>
    </source>
</reference>
<dbReference type="InterPro" id="IPR002695">
    <property type="entry name" value="PurH-like"/>
</dbReference>
<keyword evidence="4" id="KW-0511">Multifunctional enzyme</keyword>
<dbReference type="PANTHER" id="PTHR11692">
    <property type="entry name" value="BIFUNCTIONAL PURINE BIOSYNTHESIS PROTEIN PURH"/>
    <property type="match status" value="1"/>
</dbReference>
<evidence type="ECO:0000313" key="6">
    <source>
        <dbReference type="EMBL" id="NLW35281.1"/>
    </source>
</evidence>
<dbReference type="AlphaFoldDB" id="A0A971S0N2"/>
<dbReference type="SUPFAM" id="SSF52335">
    <property type="entry name" value="Methylglyoxal synthase-like"/>
    <property type="match status" value="1"/>
</dbReference>
<dbReference type="PROSITE" id="PS51855">
    <property type="entry name" value="MGS"/>
    <property type="match status" value="1"/>
</dbReference>
<dbReference type="Pfam" id="PF02142">
    <property type="entry name" value="MGS"/>
    <property type="match status" value="1"/>
</dbReference>
<keyword evidence="1" id="KW-0808">Transferase</keyword>
<dbReference type="FunFam" id="3.40.50.1380:FF:000001">
    <property type="entry name" value="Bifunctional purine biosynthesis protein PurH"/>
    <property type="match status" value="1"/>
</dbReference>
<feature type="domain" description="MGS-like" evidence="5">
    <location>
        <begin position="1"/>
        <end position="145"/>
    </location>
</feature>
<keyword evidence="2" id="KW-0658">Purine biosynthesis</keyword>
<evidence type="ECO:0000256" key="4">
    <source>
        <dbReference type="ARBA" id="ARBA00023268"/>
    </source>
</evidence>
<dbReference type="GO" id="GO:0005829">
    <property type="term" value="C:cytosol"/>
    <property type="evidence" value="ECO:0007669"/>
    <property type="project" value="TreeGrafter"/>
</dbReference>
<dbReference type="PANTHER" id="PTHR11692:SF0">
    <property type="entry name" value="BIFUNCTIONAL PURINE BIOSYNTHESIS PROTEIN ATIC"/>
    <property type="match status" value="1"/>
</dbReference>
<gene>
    <name evidence="6" type="ORF">GXY80_07350</name>
</gene>
<dbReference type="Gene3D" id="3.40.50.1380">
    <property type="entry name" value="Methylglyoxal synthase-like domain"/>
    <property type="match status" value="1"/>
</dbReference>
<sequence length="196" mass="21821">MKIERAVISVSNKANLSDLALCLKDYGVEILSTGGTRKYLDGIGANPIEVSSYTGFPEIMDGRVKTLHPKIHGGILNLRDNREHQLAMESLAIKPIDMIVVNLYPFKETISRGCTFEEAIENIDIGGPSMIRAAAKNFKYVTVVVDPEDYPVVIENIKANNGATTQSMRFYLARKVFQLTSDYDHAIYTYLSEIKA</sequence>
<dbReference type="GO" id="GO:0003937">
    <property type="term" value="F:IMP cyclohydrolase activity"/>
    <property type="evidence" value="ECO:0007669"/>
    <property type="project" value="InterPro"/>
</dbReference>
<organism evidence="6 7">
    <name type="scientific">Syntrophorhabdus aromaticivorans</name>
    <dbReference type="NCBI Taxonomy" id="328301"/>
    <lineage>
        <taxon>Bacteria</taxon>
        <taxon>Pseudomonadati</taxon>
        <taxon>Thermodesulfobacteriota</taxon>
        <taxon>Syntrophorhabdia</taxon>
        <taxon>Syntrophorhabdales</taxon>
        <taxon>Syntrophorhabdaceae</taxon>
        <taxon>Syntrophorhabdus</taxon>
    </lineage>
</organism>
<name>A0A971S0N2_9BACT</name>
<protein>
    <submittedName>
        <fullName evidence="6">IMP cyclohydrolase</fullName>
    </submittedName>
</protein>
<evidence type="ECO:0000256" key="1">
    <source>
        <dbReference type="ARBA" id="ARBA00022679"/>
    </source>
</evidence>
<dbReference type="Pfam" id="PF01808">
    <property type="entry name" value="AICARFT_IMPCHas"/>
    <property type="match status" value="1"/>
</dbReference>
<dbReference type="SMART" id="SM00851">
    <property type="entry name" value="MGS"/>
    <property type="match status" value="1"/>
</dbReference>
<dbReference type="EMBL" id="JAAYEE010000121">
    <property type="protein sequence ID" value="NLW35281.1"/>
    <property type="molecule type" value="Genomic_DNA"/>
</dbReference>
<proteinExistence type="predicted"/>
<accession>A0A971S0N2</accession>
<evidence type="ECO:0000313" key="7">
    <source>
        <dbReference type="Proteomes" id="UP000777265"/>
    </source>
</evidence>